<dbReference type="OrthoDB" id="1446882at2"/>
<keyword evidence="2" id="KW-1185">Reference proteome</keyword>
<organism evidence="1 2">
    <name type="scientific">Acinetobacter marinus</name>
    <dbReference type="NCBI Taxonomy" id="281375"/>
    <lineage>
        <taxon>Bacteria</taxon>
        <taxon>Pseudomonadati</taxon>
        <taxon>Pseudomonadota</taxon>
        <taxon>Gammaproteobacteria</taxon>
        <taxon>Moraxellales</taxon>
        <taxon>Moraxellaceae</taxon>
        <taxon>Acinetobacter</taxon>
    </lineage>
</organism>
<dbReference type="RefSeq" id="WP_092614772.1">
    <property type="nucleotide sequence ID" value="NZ_FMYK01000001.1"/>
</dbReference>
<gene>
    <name evidence="1" type="ORF">SAMN05421749_101227</name>
</gene>
<evidence type="ECO:0000313" key="2">
    <source>
        <dbReference type="Proteomes" id="UP000242317"/>
    </source>
</evidence>
<evidence type="ECO:0000313" key="1">
    <source>
        <dbReference type="EMBL" id="SDB83722.1"/>
    </source>
</evidence>
<proteinExistence type="predicted"/>
<reference evidence="2" key="1">
    <citation type="submission" date="2016-09" db="EMBL/GenBank/DDBJ databases">
        <authorList>
            <person name="Varghese N."/>
            <person name="Submissions S."/>
        </authorList>
    </citation>
    <scope>NUCLEOTIDE SEQUENCE [LARGE SCALE GENOMIC DNA]</scope>
    <source>
        <strain evidence="2">ANC 3699</strain>
    </source>
</reference>
<sequence>MSMHEIEDLIEITIRTLHSSDIPAAEKRQLFANCYRLQAYFDTSYTHFRLMDILLENDYMQTYRIDDFPLAKKYPDYYQDLKSKRFEYLNEYPEDQQVQSDVEHDINADIDVEDQDNDIIAVWDRDSDLIYVEFGTPYYTLHDETVVYDKALAVAVKIIELVHQSKPNLAYDWALFMVFYLLEEVEAGKVDQLIEDYFSKIQPIITNISPDHDALCLAEMSDIDQEQRQEWFGESTNRVLDYLKI</sequence>
<protein>
    <submittedName>
        <fullName evidence="1">Uncharacterized protein</fullName>
    </submittedName>
</protein>
<dbReference type="EMBL" id="FMYK01000001">
    <property type="protein sequence ID" value="SDB83722.1"/>
    <property type="molecule type" value="Genomic_DNA"/>
</dbReference>
<dbReference type="AlphaFoldDB" id="A0A1G6GNY6"/>
<name>A0A1G6GNY6_9GAMM</name>
<accession>A0A1G6GNY6</accession>
<dbReference type="Proteomes" id="UP000242317">
    <property type="component" value="Unassembled WGS sequence"/>
</dbReference>